<organism evidence="4 5">
    <name type="scientific">Strongyloides venezuelensis</name>
    <name type="common">Threadworm</name>
    <dbReference type="NCBI Taxonomy" id="75913"/>
    <lineage>
        <taxon>Eukaryota</taxon>
        <taxon>Metazoa</taxon>
        <taxon>Ecdysozoa</taxon>
        <taxon>Nematoda</taxon>
        <taxon>Chromadorea</taxon>
        <taxon>Rhabditida</taxon>
        <taxon>Tylenchina</taxon>
        <taxon>Panagrolaimomorpha</taxon>
        <taxon>Strongyloidoidea</taxon>
        <taxon>Strongyloididae</taxon>
        <taxon>Strongyloides</taxon>
    </lineage>
</organism>
<dbReference type="STRING" id="75913.A0A0K0EUH1"/>
<feature type="region of interest" description="Disordered" evidence="1">
    <location>
        <begin position="97"/>
        <end position="127"/>
    </location>
</feature>
<proteinExistence type="predicted"/>
<accession>A0A0K0EUH1</accession>
<dbReference type="Pfam" id="PF04155">
    <property type="entry name" value="Ground-like"/>
    <property type="match status" value="1"/>
</dbReference>
<evidence type="ECO:0000313" key="4">
    <source>
        <dbReference type="Proteomes" id="UP000035680"/>
    </source>
</evidence>
<keyword evidence="4" id="KW-1185">Reference proteome</keyword>
<dbReference type="InterPro" id="IPR007284">
    <property type="entry name" value="Ground-like_dom"/>
</dbReference>
<dbReference type="Proteomes" id="UP000035680">
    <property type="component" value="Unassembled WGS sequence"/>
</dbReference>
<evidence type="ECO:0000256" key="2">
    <source>
        <dbReference type="SAM" id="SignalP"/>
    </source>
</evidence>
<reference evidence="4" key="1">
    <citation type="submission" date="2014-07" db="EMBL/GenBank/DDBJ databases">
        <authorList>
            <person name="Martin A.A"/>
            <person name="De Silva N."/>
        </authorList>
    </citation>
    <scope>NUCLEOTIDE SEQUENCE</scope>
</reference>
<keyword evidence="2" id="KW-0732">Signal</keyword>
<protein>
    <submittedName>
        <fullName evidence="5">Ground-like domain-containing protein</fullName>
    </submittedName>
</protein>
<feature type="compositionally biased region" description="Low complexity" evidence="1">
    <location>
        <begin position="97"/>
        <end position="117"/>
    </location>
</feature>
<feature type="domain" description="Ground-like" evidence="3">
    <location>
        <begin position="145"/>
        <end position="224"/>
    </location>
</feature>
<evidence type="ECO:0000313" key="5">
    <source>
        <dbReference type="WBParaSite" id="SVE_0016500.1"/>
    </source>
</evidence>
<dbReference type="AlphaFoldDB" id="A0A0K0EUH1"/>
<sequence>MITKIGALIILLSIPETSTWFLCPPSGGCRPMPAVSPSCCNQPLPLANNCNGCSSNNNYPQAQSYQTPSYLQPQQYPQQMYQMPQVPQIFKQQYQQPLQQQPQYQAPNQYPSQQSYNSPPPSGNKYPQAQAYITPSPCYQIGRHRCCNQKLQFEMERFLDDYQNSGASMCNYNRIAKEMQFRLETNFNVTFETLVSLGDFEGRSYYEGYQVCRFERRGKHYMAYETPFENPADMIPALEKDLGHPVSSGRYNQNAGGFGRQTGAGDGGQGFEFGTSSPMSGGKFQVTDVGTSSHDLQKLVFTKSKI</sequence>
<evidence type="ECO:0000256" key="1">
    <source>
        <dbReference type="SAM" id="MobiDB-lite"/>
    </source>
</evidence>
<dbReference type="WBParaSite" id="SVE_0016500.1">
    <property type="protein sequence ID" value="SVE_0016500.1"/>
    <property type="gene ID" value="SVE_0016500"/>
</dbReference>
<name>A0A0K0EUH1_STRVS</name>
<feature type="chain" id="PRO_5005328899" evidence="2">
    <location>
        <begin position="20"/>
        <end position="306"/>
    </location>
</feature>
<feature type="signal peptide" evidence="2">
    <location>
        <begin position="1"/>
        <end position="19"/>
    </location>
</feature>
<reference evidence="5" key="2">
    <citation type="submission" date="2015-08" db="UniProtKB">
        <authorList>
            <consortium name="WormBaseParasite"/>
        </authorList>
    </citation>
    <scope>IDENTIFICATION</scope>
</reference>
<dbReference type="PANTHER" id="PTHR31967">
    <property type="entry name" value="GROUNDHOG (HEDGEHOG-LIKE FAMILY)-RELATED"/>
    <property type="match status" value="1"/>
</dbReference>
<evidence type="ECO:0000259" key="3">
    <source>
        <dbReference type="Pfam" id="PF04155"/>
    </source>
</evidence>